<dbReference type="EMBL" id="LQPG01000022">
    <property type="protein sequence ID" value="ORW10430.1"/>
    <property type="molecule type" value="Genomic_DNA"/>
</dbReference>
<dbReference type="Proteomes" id="UP000193866">
    <property type="component" value="Unassembled WGS sequence"/>
</dbReference>
<comment type="caution">
    <text evidence="2">The sequence shown here is derived from an EMBL/GenBank/DDBJ whole genome shotgun (WGS) entry which is preliminary data.</text>
</comment>
<evidence type="ECO:0000313" key="2">
    <source>
        <dbReference type="EMBL" id="ORW10430.1"/>
    </source>
</evidence>
<proteinExistence type="predicted"/>
<dbReference type="AlphaFoldDB" id="A0A1X1YHD3"/>
<reference evidence="2 3" key="1">
    <citation type="submission" date="2016-01" db="EMBL/GenBank/DDBJ databases">
        <title>The new phylogeny of the genus Mycobacterium.</title>
        <authorList>
            <person name="Tarcisio F."/>
            <person name="Conor M."/>
            <person name="Antonella G."/>
            <person name="Elisabetta G."/>
            <person name="Giulia F.S."/>
            <person name="Sara T."/>
            <person name="Anna F."/>
            <person name="Clotilde B."/>
            <person name="Roberto B."/>
            <person name="Veronica D.S."/>
            <person name="Fabio R."/>
            <person name="Monica P."/>
            <person name="Olivier J."/>
            <person name="Enrico T."/>
            <person name="Nicola S."/>
        </authorList>
    </citation>
    <scope>NUCLEOTIDE SEQUENCE [LARGE SCALE GENOMIC DNA]</scope>
    <source>
        <strain evidence="2 3">DSM 45394</strain>
    </source>
</reference>
<keyword evidence="3" id="KW-1185">Reference proteome</keyword>
<name>A0A1X1YHD3_9MYCO</name>
<accession>A0A1X1YHD3</accession>
<dbReference type="STRING" id="1108812.AWC16_13720"/>
<feature type="region of interest" description="Disordered" evidence="1">
    <location>
        <begin position="95"/>
        <end position="114"/>
    </location>
</feature>
<protein>
    <submittedName>
        <fullName evidence="2">Uncharacterized protein</fullName>
    </submittedName>
</protein>
<sequence length="114" mass="13266">MKNAITLRGIELRYVLTHYLHHRDYPATIGELADELESRGFAVVGRASKAISDALRWECRYGRVYRRRRGLYGPASMPRSTEYRIHQRVMTLRARAKEQWDSPEGRADPEPNPP</sequence>
<dbReference type="RefSeq" id="WP_085265063.1">
    <property type="nucleotide sequence ID" value="NZ_JACKVG010000004.1"/>
</dbReference>
<evidence type="ECO:0000313" key="3">
    <source>
        <dbReference type="Proteomes" id="UP000193866"/>
    </source>
</evidence>
<gene>
    <name evidence="2" type="ORF">AWC16_13720</name>
</gene>
<evidence type="ECO:0000256" key="1">
    <source>
        <dbReference type="SAM" id="MobiDB-lite"/>
    </source>
</evidence>
<dbReference type="OrthoDB" id="4639475at2"/>
<organism evidence="2 3">
    <name type="scientific">Mycolicibacter longobardus</name>
    <dbReference type="NCBI Taxonomy" id="1108812"/>
    <lineage>
        <taxon>Bacteria</taxon>
        <taxon>Bacillati</taxon>
        <taxon>Actinomycetota</taxon>
        <taxon>Actinomycetes</taxon>
        <taxon>Mycobacteriales</taxon>
        <taxon>Mycobacteriaceae</taxon>
        <taxon>Mycolicibacter</taxon>
    </lineage>
</organism>